<dbReference type="RefSeq" id="WP_003334817.1">
    <property type="nucleotide sequence ID" value="NZ_CP007806.1"/>
</dbReference>
<dbReference type="AlphaFoldDB" id="A0A075R9Z9"/>
<evidence type="ECO:0000313" key="2">
    <source>
        <dbReference type="EMBL" id="AIG28206.1"/>
    </source>
</evidence>
<dbReference type="EMBL" id="CP007806">
    <property type="protein sequence ID" value="AIG28206.1"/>
    <property type="molecule type" value="Genomic_DNA"/>
</dbReference>
<feature type="region of interest" description="Disordered" evidence="1">
    <location>
        <begin position="170"/>
        <end position="215"/>
    </location>
</feature>
<dbReference type="GO" id="GO:0140315">
    <property type="term" value="F:iron ion sequestering activity"/>
    <property type="evidence" value="ECO:0007669"/>
    <property type="project" value="InterPro"/>
</dbReference>
<feature type="compositionally biased region" description="Low complexity" evidence="1">
    <location>
        <begin position="170"/>
        <end position="179"/>
    </location>
</feature>
<dbReference type="eggNOG" id="ENOG50341KC">
    <property type="taxonomic scope" value="Bacteria"/>
</dbReference>
<dbReference type="STRING" id="1042163.BRLA_c039230"/>
<reference evidence="2 3" key="1">
    <citation type="journal article" date="2011" name="J. Bacteriol.">
        <title>Genome sequence of Brevibacillus laterosporus LMG 15441, a pathogen of invertebrates.</title>
        <authorList>
            <person name="Djukic M."/>
            <person name="Poehlein A."/>
            <person name="Thurmer A."/>
            <person name="Daniel R."/>
        </authorList>
    </citation>
    <scope>NUCLEOTIDE SEQUENCE [LARGE SCALE GENOMIC DNA]</scope>
    <source>
        <strain evidence="2 3">LMG 15441</strain>
    </source>
</reference>
<name>A0A075R9Z9_BRELA</name>
<sequence length="215" mass="25143">MLQEIKQLHTIFTRTLEGINVFRTMVQPLIDHARDEHMKLYYHHISEEEEQREERLHDLVPRLSQIIQEKNLDQLSDRELSHLLSDLNLERFGLHNFREHLELALYEFTDEPSRLKLDSMRENTHQDYLATKEIMVKLSEKFSDVVPAKMDTHDHDHGHDIHQVNHFEASSALQDSSSSKQPATVHADTHSHSAETSVMKKGLTVGSLRHLNRHV</sequence>
<evidence type="ECO:0000256" key="1">
    <source>
        <dbReference type="SAM" id="MobiDB-lite"/>
    </source>
</evidence>
<protein>
    <submittedName>
        <fullName evidence="2">Uncharacterized protein</fullName>
    </submittedName>
</protein>
<dbReference type="InterPro" id="IPR030909">
    <property type="entry name" value="IMEF_cargo"/>
</dbReference>
<organism evidence="2 3">
    <name type="scientific">Brevibacillus laterosporus LMG 15441</name>
    <dbReference type="NCBI Taxonomy" id="1042163"/>
    <lineage>
        <taxon>Bacteria</taxon>
        <taxon>Bacillati</taxon>
        <taxon>Bacillota</taxon>
        <taxon>Bacilli</taxon>
        <taxon>Bacillales</taxon>
        <taxon>Paenibacillaceae</taxon>
        <taxon>Brevibacillus</taxon>
    </lineage>
</organism>
<keyword evidence="3" id="KW-1185">Reference proteome</keyword>
<proteinExistence type="predicted"/>
<dbReference type="GO" id="GO:0004322">
    <property type="term" value="F:ferroxidase activity"/>
    <property type="evidence" value="ECO:0007669"/>
    <property type="project" value="InterPro"/>
</dbReference>
<gene>
    <name evidence="2" type="ORF">BRLA_c039230</name>
</gene>
<dbReference type="Proteomes" id="UP000005850">
    <property type="component" value="Chromosome"/>
</dbReference>
<evidence type="ECO:0000313" key="3">
    <source>
        <dbReference type="Proteomes" id="UP000005850"/>
    </source>
</evidence>
<dbReference type="GO" id="GO:0140737">
    <property type="term" value="C:encapsulin nanocompartment"/>
    <property type="evidence" value="ECO:0007669"/>
    <property type="project" value="InterPro"/>
</dbReference>
<dbReference type="KEGG" id="blr:BRLA_c039230"/>
<dbReference type="NCBIfam" id="TIGR04536">
    <property type="entry name" value="geobac_encap"/>
    <property type="match status" value="1"/>
</dbReference>
<dbReference type="HOGENOM" id="CLU_1223284_0_0_9"/>
<accession>A0A075R9Z9</accession>
<dbReference type="Pfam" id="PF24309">
    <property type="entry name" value="IMEF_Flp"/>
    <property type="match status" value="1"/>
</dbReference>